<comment type="caution">
    <text evidence="2">The sequence shown here is derived from an EMBL/GenBank/DDBJ whole genome shotgun (WGS) entry which is preliminary data.</text>
</comment>
<keyword evidence="3" id="KW-1185">Reference proteome</keyword>
<evidence type="ECO:0008006" key="4">
    <source>
        <dbReference type="Google" id="ProtNLM"/>
    </source>
</evidence>
<dbReference type="InterPro" id="IPR011250">
    <property type="entry name" value="OMP/PagP_B-barrel"/>
</dbReference>
<feature type="chain" id="PRO_5046870099" description="Outer membrane protein beta-barrel domain-containing protein" evidence="1">
    <location>
        <begin position="21"/>
        <end position="160"/>
    </location>
</feature>
<keyword evidence="1" id="KW-0732">Signal</keyword>
<organism evidence="2 3">
    <name type="scientific">Thermus composti</name>
    <dbReference type="NCBI Taxonomy" id="532059"/>
    <lineage>
        <taxon>Bacteria</taxon>
        <taxon>Thermotogati</taxon>
        <taxon>Deinococcota</taxon>
        <taxon>Deinococci</taxon>
        <taxon>Thermales</taxon>
        <taxon>Thermaceae</taxon>
        <taxon>Thermus</taxon>
    </lineage>
</organism>
<feature type="signal peptide" evidence="1">
    <location>
        <begin position="1"/>
        <end position="20"/>
    </location>
</feature>
<reference evidence="2 3" key="1">
    <citation type="submission" date="2024-09" db="EMBL/GenBank/DDBJ databases">
        <authorList>
            <person name="Sun Q."/>
            <person name="Mori K."/>
        </authorList>
    </citation>
    <scope>NUCLEOTIDE SEQUENCE [LARGE SCALE GENOMIC DNA]</scope>
    <source>
        <strain evidence="2 3">NCAIM B.02340</strain>
    </source>
</reference>
<proteinExistence type="predicted"/>
<dbReference type="Proteomes" id="UP001589830">
    <property type="component" value="Unassembled WGS sequence"/>
</dbReference>
<dbReference type="SUPFAM" id="SSF56925">
    <property type="entry name" value="OMPA-like"/>
    <property type="match status" value="1"/>
</dbReference>
<evidence type="ECO:0000313" key="3">
    <source>
        <dbReference type="Proteomes" id="UP001589830"/>
    </source>
</evidence>
<name>A0ABV6PZP5_9DEIN</name>
<dbReference type="RefSeq" id="WP_229906058.1">
    <property type="nucleotide sequence ID" value="NZ_BMPJ01000001.1"/>
</dbReference>
<gene>
    <name evidence="2" type="ORF">ACFFFP_03945</name>
</gene>
<sequence length="160" mass="16461">MLRLKTLVLAALLAFGAAFAQGRLYGEALGGELALAPNFELSLGVQAGAEEVLGPVGLRGGLSVLAGNNATLLGFAVDALYPLPLELAQNLKVDVGLGLGLTFASVGGASSTDFGIRGLIGLEVPVQGALALRLEPTFTYLFDAQQATFGIQFGPRVYLK</sequence>
<evidence type="ECO:0000313" key="2">
    <source>
        <dbReference type="EMBL" id="MFC0595322.1"/>
    </source>
</evidence>
<evidence type="ECO:0000256" key="1">
    <source>
        <dbReference type="SAM" id="SignalP"/>
    </source>
</evidence>
<accession>A0ABV6PZP5</accession>
<protein>
    <recommendedName>
        <fullName evidence="4">Outer membrane protein beta-barrel domain-containing protein</fullName>
    </recommendedName>
</protein>
<dbReference type="EMBL" id="JBHLTW010000012">
    <property type="protein sequence ID" value="MFC0595322.1"/>
    <property type="molecule type" value="Genomic_DNA"/>
</dbReference>